<proteinExistence type="predicted"/>
<feature type="region of interest" description="Disordered" evidence="1">
    <location>
        <begin position="354"/>
        <end position="378"/>
    </location>
</feature>
<protein>
    <submittedName>
        <fullName evidence="2">Uncharacterized protein</fullName>
    </submittedName>
</protein>
<keyword evidence="3" id="KW-1185">Reference proteome</keyword>
<evidence type="ECO:0000256" key="1">
    <source>
        <dbReference type="SAM" id="MobiDB-lite"/>
    </source>
</evidence>
<evidence type="ECO:0000313" key="2">
    <source>
        <dbReference type="EMBL" id="EMD41268.1"/>
    </source>
</evidence>
<gene>
    <name evidence="2" type="ORF">CERSUDRAFT_89841</name>
</gene>
<feature type="compositionally biased region" description="Basic residues" evidence="1">
    <location>
        <begin position="19"/>
        <end position="30"/>
    </location>
</feature>
<dbReference type="Proteomes" id="UP000016930">
    <property type="component" value="Unassembled WGS sequence"/>
</dbReference>
<dbReference type="AlphaFoldDB" id="M2QVY1"/>
<dbReference type="HOGENOM" id="CLU_594462_0_0_1"/>
<feature type="region of interest" description="Disordered" evidence="1">
    <location>
        <begin position="19"/>
        <end position="67"/>
    </location>
</feature>
<dbReference type="EMBL" id="KB445791">
    <property type="protein sequence ID" value="EMD41268.1"/>
    <property type="molecule type" value="Genomic_DNA"/>
</dbReference>
<feature type="compositionally biased region" description="Pro residues" evidence="1">
    <location>
        <begin position="140"/>
        <end position="149"/>
    </location>
</feature>
<reference evidence="2 3" key="1">
    <citation type="journal article" date="2012" name="Proc. Natl. Acad. Sci. U.S.A.">
        <title>Comparative genomics of Ceriporiopsis subvermispora and Phanerochaete chrysosporium provide insight into selective ligninolysis.</title>
        <authorList>
            <person name="Fernandez-Fueyo E."/>
            <person name="Ruiz-Duenas F.J."/>
            <person name="Ferreira P."/>
            <person name="Floudas D."/>
            <person name="Hibbett D.S."/>
            <person name="Canessa P."/>
            <person name="Larrondo L.F."/>
            <person name="James T.Y."/>
            <person name="Seelenfreund D."/>
            <person name="Lobos S."/>
            <person name="Polanco R."/>
            <person name="Tello M."/>
            <person name="Honda Y."/>
            <person name="Watanabe T."/>
            <person name="Watanabe T."/>
            <person name="Ryu J.S."/>
            <person name="Kubicek C.P."/>
            <person name="Schmoll M."/>
            <person name="Gaskell J."/>
            <person name="Hammel K.E."/>
            <person name="St John F.J."/>
            <person name="Vanden Wymelenberg A."/>
            <person name="Sabat G."/>
            <person name="Splinter BonDurant S."/>
            <person name="Syed K."/>
            <person name="Yadav J.S."/>
            <person name="Doddapaneni H."/>
            <person name="Subramanian V."/>
            <person name="Lavin J.L."/>
            <person name="Oguiza J.A."/>
            <person name="Perez G."/>
            <person name="Pisabarro A.G."/>
            <person name="Ramirez L."/>
            <person name="Santoyo F."/>
            <person name="Master E."/>
            <person name="Coutinho P.M."/>
            <person name="Henrissat B."/>
            <person name="Lombard V."/>
            <person name="Magnuson J.K."/>
            <person name="Kuees U."/>
            <person name="Hori C."/>
            <person name="Igarashi K."/>
            <person name="Samejima M."/>
            <person name="Held B.W."/>
            <person name="Barry K.W."/>
            <person name="LaButti K.M."/>
            <person name="Lapidus A."/>
            <person name="Lindquist E.A."/>
            <person name="Lucas S.M."/>
            <person name="Riley R."/>
            <person name="Salamov A.A."/>
            <person name="Hoffmeister D."/>
            <person name="Schwenk D."/>
            <person name="Hadar Y."/>
            <person name="Yarden O."/>
            <person name="de Vries R.P."/>
            <person name="Wiebenga A."/>
            <person name="Stenlid J."/>
            <person name="Eastwood D."/>
            <person name="Grigoriev I.V."/>
            <person name="Berka R.M."/>
            <person name="Blanchette R.A."/>
            <person name="Kersten P."/>
            <person name="Martinez A.T."/>
            <person name="Vicuna R."/>
            <person name="Cullen D."/>
        </authorList>
    </citation>
    <scope>NUCLEOTIDE SEQUENCE [LARGE SCALE GENOMIC DNA]</scope>
    <source>
        <strain evidence="2 3">B</strain>
    </source>
</reference>
<sequence>MTLYTCMAVDCSFKAQKKKKVRRHFKRAHPAARGGLRDPATQSRPDSRKSKPGVGPRNNGQHNEGDMGQILSALPFLTMPNCIRLAAELIETEQREAPAGQTPGLTSQQAHNIATQMLAYCTYNWVNNNADKTADEVEPPSLPASPPPRYAGSERFSSLIAHSQASFSHQQASRDNAHEAGAPIRRQQSVSPALTYVSAPHRSPSIAAPQPQALPLLKNIVQAIGHLRSPSATCANMLDRQLNDQYSNARAAEEIATWCSSVQQFPPEDAGLDAHPAFPFYAFQGPHPEAPDTFSMATHSSLPGVPIPGPVPLDLGSFEAATAGPSQSGLGQEFQQFFESSLYSAHFDGDHTVSSSGPWPSSSLSPVGAPTSSHLWESSSHHDLSHSASFLQANTLHAGHTPGPSMDAYGDSPSISGDSMRSVFGTPPGSSSGLNAEFGASSLSPSSVGTVMQPFYPHYSGNEFGFSSTSFPEGLGL</sequence>
<name>M2QVY1_CERS8</name>
<feature type="compositionally biased region" description="Low complexity" evidence="1">
    <location>
        <begin position="161"/>
        <end position="173"/>
    </location>
</feature>
<feature type="region of interest" description="Disordered" evidence="1">
    <location>
        <begin position="396"/>
        <end position="429"/>
    </location>
</feature>
<feature type="region of interest" description="Disordered" evidence="1">
    <location>
        <begin position="132"/>
        <end position="189"/>
    </location>
</feature>
<evidence type="ECO:0000313" key="3">
    <source>
        <dbReference type="Proteomes" id="UP000016930"/>
    </source>
</evidence>
<organism evidence="2 3">
    <name type="scientific">Ceriporiopsis subvermispora (strain B)</name>
    <name type="common">White-rot fungus</name>
    <name type="synonym">Gelatoporia subvermispora</name>
    <dbReference type="NCBI Taxonomy" id="914234"/>
    <lineage>
        <taxon>Eukaryota</taxon>
        <taxon>Fungi</taxon>
        <taxon>Dikarya</taxon>
        <taxon>Basidiomycota</taxon>
        <taxon>Agaricomycotina</taxon>
        <taxon>Agaricomycetes</taxon>
        <taxon>Polyporales</taxon>
        <taxon>Gelatoporiaceae</taxon>
        <taxon>Gelatoporia</taxon>
    </lineage>
</organism>
<accession>M2QVY1</accession>